<reference evidence="3 4" key="1">
    <citation type="submission" date="2021-06" db="EMBL/GenBank/DDBJ databases">
        <authorList>
            <person name="Palmer J.M."/>
        </authorList>
    </citation>
    <scope>NUCLEOTIDE SEQUENCE [LARGE SCALE GENOMIC DNA]</scope>
    <source>
        <strain evidence="3 4">CL_MEX2019</strain>
        <tissue evidence="3">Muscle</tissue>
    </source>
</reference>
<name>A0ABU7DVY6_9TELE</name>
<feature type="compositionally biased region" description="Basic and acidic residues" evidence="1">
    <location>
        <begin position="1"/>
        <end position="13"/>
    </location>
</feature>
<feature type="compositionally biased region" description="Polar residues" evidence="1">
    <location>
        <begin position="17"/>
        <end position="48"/>
    </location>
</feature>
<dbReference type="SUPFAM" id="SSF57756">
    <property type="entry name" value="Retrovirus zinc finger-like domains"/>
    <property type="match status" value="1"/>
</dbReference>
<accession>A0ABU7DVY6</accession>
<dbReference type="Pfam" id="PF00098">
    <property type="entry name" value="zf-CCHC"/>
    <property type="match status" value="1"/>
</dbReference>
<dbReference type="Gene3D" id="4.10.60.10">
    <property type="entry name" value="Zinc finger, CCHC-type"/>
    <property type="match status" value="1"/>
</dbReference>
<evidence type="ECO:0000256" key="1">
    <source>
        <dbReference type="SAM" id="MobiDB-lite"/>
    </source>
</evidence>
<dbReference type="EMBL" id="JAHUTJ010038167">
    <property type="protein sequence ID" value="MED6279184.1"/>
    <property type="molecule type" value="Genomic_DNA"/>
</dbReference>
<feature type="domain" description="CCHC-type" evidence="2">
    <location>
        <begin position="60"/>
        <end position="76"/>
    </location>
</feature>
<evidence type="ECO:0000259" key="2">
    <source>
        <dbReference type="SMART" id="SM00343"/>
    </source>
</evidence>
<organism evidence="3 4">
    <name type="scientific">Characodon lateralis</name>
    <dbReference type="NCBI Taxonomy" id="208331"/>
    <lineage>
        <taxon>Eukaryota</taxon>
        <taxon>Metazoa</taxon>
        <taxon>Chordata</taxon>
        <taxon>Craniata</taxon>
        <taxon>Vertebrata</taxon>
        <taxon>Euteleostomi</taxon>
        <taxon>Actinopterygii</taxon>
        <taxon>Neopterygii</taxon>
        <taxon>Teleostei</taxon>
        <taxon>Neoteleostei</taxon>
        <taxon>Acanthomorphata</taxon>
        <taxon>Ovalentaria</taxon>
        <taxon>Atherinomorphae</taxon>
        <taxon>Cyprinodontiformes</taxon>
        <taxon>Goodeidae</taxon>
        <taxon>Characodon</taxon>
    </lineage>
</organism>
<proteinExistence type="predicted"/>
<dbReference type="SMART" id="SM00343">
    <property type="entry name" value="ZnF_C2HC"/>
    <property type="match status" value="1"/>
</dbReference>
<dbReference type="InterPro" id="IPR036875">
    <property type="entry name" value="Znf_CCHC_sf"/>
</dbReference>
<gene>
    <name evidence="3" type="ORF">CHARACLAT_031894</name>
</gene>
<evidence type="ECO:0000313" key="4">
    <source>
        <dbReference type="Proteomes" id="UP001352852"/>
    </source>
</evidence>
<protein>
    <recommendedName>
        <fullName evidence="2">CCHC-type domain-containing protein</fullName>
    </recommendedName>
</protein>
<dbReference type="InterPro" id="IPR001878">
    <property type="entry name" value="Znf_CCHC"/>
</dbReference>
<feature type="region of interest" description="Disordered" evidence="1">
    <location>
        <begin position="1"/>
        <end position="53"/>
    </location>
</feature>
<dbReference type="Proteomes" id="UP001352852">
    <property type="component" value="Unassembled WGS sequence"/>
</dbReference>
<sequence>MRERKKSRLERSAVRTHLSNSTPETIRSTSASHNSGAEPTQIGRTQLSPEERLRRRQSNQCFYCGSTDHFLANCPICPKRPGPSVSEGILTGRPLAPRLSLPAT</sequence>
<evidence type="ECO:0000313" key="3">
    <source>
        <dbReference type="EMBL" id="MED6279184.1"/>
    </source>
</evidence>
<comment type="caution">
    <text evidence="3">The sequence shown here is derived from an EMBL/GenBank/DDBJ whole genome shotgun (WGS) entry which is preliminary data.</text>
</comment>
<keyword evidence="4" id="KW-1185">Reference proteome</keyword>